<dbReference type="SUPFAM" id="SSF102400">
    <property type="entry name" value="DNA polymerase III chi subunit"/>
    <property type="match status" value="1"/>
</dbReference>
<gene>
    <name evidence="1" type="ORF">Bealeia1_00111</name>
</gene>
<dbReference type="Pfam" id="PF04364">
    <property type="entry name" value="DNA_pol3_chi"/>
    <property type="match status" value="1"/>
</dbReference>
<dbReference type="InterPro" id="IPR007459">
    <property type="entry name" value="DNA_pol3_chi"/>
</dbReference>
<evidence type="ECO:0000313" key="2">
    <source>
        <dbReference type="Proteomes" id="UP001330434"/>
    </source>
</evidence>
<dbReference type="PANTHER" id="PTHR38767:SF1">
    <property type="entry name" value="DNA POLYMERASE III SUBUNIT CHI"/>
    <property type="match status" value="1"/>
</dbReference>
<reference evidence="1 2" key="1">
    <citation type="journal article" date="2024" name="Environ. Microbiol.">
        <title>Novel evolutionary insights on the interactions of the Holosporales (Alphaproteobacteria) with eukaryotic hosts from comparative genomics.</title>
        <authorList>
            <person name="Giovannini M."/>
            <person name="Petroni G."/>
            <person name="Castelli M."/>
        </authorList>
    </citation>
    <scope>NUCLEOTIDE SEQUENCE [LARGE SCALE GENOMIC DNA]</scope>
    <source>
        <strain evidence="1 2">US_Bl 15I1</strain>
    </source>
</reference>
<evidence type="ECO:0000313" key="1">
    <source>
        <dbReference type="EMBL" id="WVX65945.1"/>
    </source>
</evidence>
<dbReference type="InterPro" id="IPR036768">
    <property type="entry name" value="PolIII_chi_sf"/>
</dbReference>
<dbReference type="Proteomes" id="UP001330434">
    <property type="component" value="Chromosome"/>
</dbReference>
<protein>
    <submittedName>
        <fullName evidence="1">DNA polymerase III subunit chi</fullName>
    </submittedName>
</protein>
<dbReference type="NCBIfam" id="NF004347">
    <property type="entry name" value="PRK05728.1-4"/>
    <property type="match status" value="1"/>
</dbReference>
<dbReference type="EMBL" id="CP133270">
    <property type="protein sequence ID" value="WVX65945.1"/>
    <property type="molecule type" value="Genomic_DNA"/>
</dbReference>
<keyword evidence="2" id="KW-1185">Reference proteome</keyword>
<organism evidence="1 2">
    <name type="scientific">Candidatus Bealeia paramacronuclearis</name>
    <dbReference type="NCBI Taxonomy" id="1921001"/>
    <lineage>
        <taxon>Bacteria</taxon>
        <taxon>Pseudomonadati</taxon>
        <taxon>Pseudomonadota</taxon>
        <taxon>Alphaproteobacteria</taxon>
        <taxon>Holosporales</taxon>
        <taxon>Holosporaceae</taxon>
        <taxon>Candidatus Bealeia</taxon>
    </lineage>
</organism>
<proteinExistence type="predicted"/>
<dbReference type="Gene3D" id="3.40.50.10110">
    <property type="entry name" value="DNA polymerase III subunit chi"/>
    <property type="match status" value="1"/>
</dbReference>
<accession>A0ABZ2C2C4</accession>
<dbReference type="PANTHER" id="PTHR38767">
    <property type="entry name" value="DNA POLYMERASE III SUBUNIT CHI"/>
    <property type="match status" value="1"/>
</dbReference>
<sequence>MTEVSFYHLTRSSLEQALPRLLEKILDAQKRAIVYGTTPQRMESLNTSLWTFGRGSFIPHGTEKEGNAEDQPVWLTTESENPNGATFLVMVENQKLPDLTPYERCLILFDGNNDTALKDARASWKDLKDKGLSITYWAQTTDGKWEKAA</sequence>
<name>A0ABZ2C2C4_9PROT</name>
<dbReference type="RefSeq" id="WP_331256513.1">
    <property type="nucleotide sequence ID" value="NZ_CP133270.1"/>
</dbReference>